<evidence type="ECO:0008006" key="3">
    <source>
        <dbReference type="Google" id="ProtNLM"/>
    </source>
</evidence>
<evidence type="ECO:0000313" key="2">
    <source>
        <dbReference type="Proteomes" id="UP000613266"/>
    </source>
</evidence>
<dbReference type="RefSeq" id="WP_198112928.1">
    <property type="nucleotide sequence ID" value="NZ_JAEDAK010000018.1"/>
</dbReference>
<evidence type="ECO:0000313" key="1">
    <source>
        <dbReference type="EMBL" id="MBH9579160.1"/>
    </source>
</evidence>
<protein>
    <recommendedName>
        <fullName evidence="3">Type 4 fimbrial biogenesis protein PilX N-terminal domain-containing protein</fullName>
    </recommendedName>
</protein>
<comment type="caution">
    <text evidence="1">The sequence shown here is derived from an EMBL/GenBank/DDBJ whole genome shotgun (WGS) entry which is preliminary data.</text>
</comment>
<accession>A0A931J6J3</accession>
<keyword evidence="2" id="KW-1185">Reference proteome</keyword>
<reference evidence="1" key="1">
    <citation type="submission" date="2020-12" db="EMBL/GenBank/DDBJ databases">
        <title>The genome sequence of Inhella sp. 1Y17.</title>
        <authorList>
            <person name="Liu Y."/>
        </authorList>
    </citation>
    <scope>NUCLEOTIDE SEQUENCE</scope>
    <source>
        <strain evidence="1">1Y17</strain>
    </source>
</reference>
<dbReference type="Proteomes" id="UP000613266">
    <property type="component" value="Unassembled WGS sequence"/>
</dbReference>
<sequence>MRNELNFRHWPARQRGIASLAATLLLLMGMAVGLFYFNRGLIFEQKSSANQVRSTAATEVAEAGMEWAIGMLNNPALLNDSCVVVSSGGVGFKRRYIQTQWGSSTQPTNFATYYDDPTATTPVTNAYVGCKINGTSTTCSCPAVGTLSVHTTAGPQQGFLKLNTAAVSSPGTAVLPTFSVAFEPVRVSSASAMFEGESVRVTVTGCTATEGNCVPGHGSFGSPDATATVSAIIRFRPGLRAAPAAALTCGGNCNPGGSYNIINTDPSTNGITINAGGTITVGSGAKAVSMPGIPPQNAQVAGDASLATLASSDPTCTNSAMFQTYFGVPLDRYADASTTEVIDCSSAGDCGAKVLAAYDKGERNFYFPNGVDFNNSSGFPSCPGGGSTRCLGSVDDPVNLVTPGDFNMNGNIRVFGVVFSNSANTSDLGTGTADIIGGIVTCRDQQSNGNGTIAYDPNVMRAGRRSTGTAVRVSGSWTDACRLDASTSPPTRDCSGSN</sequence>
<dbReference type="AlphaFoldDB" id="A0A931J6J3"/>
<organism evidence="1 2">
    <name type="scientific">Inhella proteolytica</name>
    <dbReference type="NCBI Taxonomy" id="2795029"/>
    <lineage>
        <taxon>Bacteria</taxon>
        <taxon>Pseudomonadati</taxon>
        <taxon>Pseudomonadota</taxon>
        <taxon>Betaproteobacteria</taxon>
        <taxon>Burkholderiales</taxon>
        <taxon>Sphaerotilaceae</taxon>
        <taxon>Inhella</taxon>
    </lineage>
</organism>
<dbReference type="EMBL" id="JAEDAK010000018">
    <property type="protein sequence ID" value="MBH9579160.1"/>
    <property type="molecule type" value="Genomic_DNA"/>
</dbReference>
<proteinExistence type="predicted"/>
<gene>
    <name evidence="1" type="ORF">I7X39_19885</name>
</gene>
<name>A0A931J6J3_9BURK</name>